<gene>
    <name evidence="1" type="ORF">TU35_002995</name>
</gene>
<dbReference type="EMBL" id="JZWT02000006">
    <property type="protein sequence ID" value="MFB6490208.1"/>
    <property type="molecule type" value="Genomic_DNA"/>
</dbReference>
<evidence type="ECO:0000313" key="1">
    <source>
        <dbReference type="EMBL" id="MFB6490208.1"/>
    </source>
</evidence>
<reference evidence="1" key="1">
    <citation type="submission" date="2024-07" db="EMBL/GenBank/DDBJ databases">
        <title>Metagenome and Metagenome-Assembled Genomes of Archaea from a hot spring from the geothermal field of Los Azufres, Mexico.</title>
        <authorList>
            <person name="Marin-Paredes R."/>
            <person name="Martinez-Romero E."/>
            <person name="Servin-Garciduenas L.E."/>
        </authorList>
    </citation>
    <scope>NUCLEOTIDE SEQUENCE</scope>
</reference>
<protein>
    <submittedName>
        <fullName evidence="1">APC family permease</fullName>
    </submittedName>
</protein>
<evidence type="ECO:0000313" key="2">
    <source>
        <dbReference type="Proteomes" id="UP000033636"/>
    </source>
</evidence>
<organism evidence="1 2">
    <name type="scientific">Thermoproteus sp. AZ2</name>
    <dbReference type="NCBI Taxonomy" id="1609232"/>
    <lineage>
        <taxon>Archaea</taxon>
        <taxon>Thermoproteota</taxon>
        <taxon>Thermoprotei</taxon>
        <taxon>Thermoproteales</taxon>
        <taxon>Thermoproteaceae</taxon>
        <taxon>Thermoproteus</taxon>
    </lineage>
</organism>
<dbReference type="Proteomes" id="UP000033636">
    <property type="component" value="Unassembled WGS sequence"/>
</dbReference>
<proteinExistence type="predicted"/>
<comment type="caution">
    <text evidence="1">The sequence shown here is derived from an EMBL/GenBank/DDBJ whole genome shotgun (WGS) entry which is preliminary data.</text>
</comment>
<name>A0ACC6UZG6_9CREN</name>
<accession>A0ACC6UZG6</accession>
<sequence>MSKDWLRRRLGVFDIYSLVHADSQSTFYFILGVIAAAAGKYTFWAVLYGTALMAAIALAYGEMGSRFPETGGSYLYVKTALGPLAGFFSAWLLAFDQAIMVAYGSLDGSLYLFDMLSRYGLAAPPIVPRVFSFAIAVLLFLLTLIGIKESARFSAVIATLDIILVGILTLGLGLALGLKTNPPYFSWPSVGSSDVLTGLSYASRGYTGVDAIGQLAGEAEMPLIQVPQATLLVIGLGAAYGIGLTALMMDRTSYWDIVRHPATAVLAIAASLPLGRLLTLPIGVVMALIQIMAALAGYVAFSRLLYRLAVDGHLPPLFSRLHKKYRTPHVSLSLILAMAIALLIPGEIYLIVDIYAIGSLINYIMVSLALIIEVRKGGLYGALRSPTIAGISLVGLLGVALTSAGLALAIITKYREIWILALWVLAGLALLKNKRIRPIKQ</sequence>